<evidence type="ECO:0000313" key="2">
    <source>
        <dbReference type="EMBL" id="PIR89442.1"/>
    </source>
</evidence>
<evidence type="ECO:0008006" key="4">
    <source>
        <dbReference type="Google" id="ProtNLM"/>
    </source>
</evidence>
<name>A0A2H0USQ7_9BACT</name>
<organism evidence="2 3">
    <name type="scientific">Candidatus Harrisonbacteria bacterium CG10_big_fil_rev_8_21_14_0_10_40_38</name>
    <dbReference type="NCBI Taxonomy" id="1974583"/>
    <lineage>
        <taxon>Bacteria</taxon>
        <taxon>Candidatus Harrisoniibacteriota</taxon>
    </lineage>
</organism>
<keyword evidence="1" id="KW-0812">Transmembrane</keyword>
<reference evidence="3" key="1">
    <citation type="submission" date="2017-09" db="EMBL/GenBank/DDBJ databases">
        <title>Depth-based differentiation of microbial function through sediment-hosted aquifers and enrichment of novel symbionts in the deep terrestrial subsurface.</title>
        <authorList>
            <person name="Probst A.J."/>
            <person name="Ladd B."/>
            <person name="Jarett J.K."/>
            <person name="Geller-Mcgrath D.E."/>
            <person name="Sieber C.M.K."/>
            <person name="Emerson J.B."/>
            <person name="Anantharaman K."/>
            <person name="Thomas B.C."/>
            <person name="Malmstrom R."/>
            <person name="Stieglmeier M."/>
            <person name="Klingl A."/>
            <person name="Woyke T."/>
            <person name="Ryan C.M."/>
            <person name="Banfield J.F."/>
        </authorList>
    </citation>
    <scope>NUCLEOTIDE SEQUENCE [LARGE SCALE GENOMIC DNA]</scope>
</reference>
<gene>
    <name evidence="2" type="ORF">COU07_00890</name>
</gene>
<keyword evidence="1" id="KW-1133">Transmembrane helix</keyword>
<protein>
    <recommendedName>
        <fullName evidence="4">Type 4 fimbrial biogenesis protein PilX N-terminal domain-containing protein</fullName>
    </recommendedName>
</protein>
<feature type="transmembrane region" description="Helical" evidence="1">
    <location>
        <begin position="21"/>
        <end position="48"/>
    </location>
</feature>
<comment type="caution">
    <text evidence="2">The sequence shown here is derived from an EMBL/GenBank/DDBJ whole genome shotgun (WGS) entry which is preliminary data.</text>
</comment>
<evidence type="ECO:0000256" key="1">
    <source>
        <dbReference type="SAM" id="Phobius"/>
    </source>
</evidence>
<keyword evidence="1" id="KW-0472">Membrane</keyword>
<sequence length="495" mass="54054">MNIKLKTKNLKLKTAFNGGQGGQILIQALVLSALAVVFIAVLINLALYSINSTFRAYNSEQAFQVAEAGIEYYRWHLAHDPTDYTNGTGQPGPYTLPYYDKDGEQIGEIELSVEPLSGTTIVTLTSTGRLYSDASVSRTIQAKLGISSFAKFAVAANDTMRFGEGTEVFGPIHSNGGIRFDGIAHNIITSAVASYNDPDHSGQYDFGVHTHVDPADPLPPSPVPNRPDVFMAGRDFPVPAIDFTGIAADLAQIKTDAQTNGAYYPDSGTHGYEIVFHPDDTYTISKATDLKRKPNGCSDQISDNDWGIWSINATTSVGTYPMPNNGLIFVEDFLWVSGQIDGQRITVASAKFPENPGTQTSINVNHDLLYTNYDGTDVIGLIAQNDINVGLYSEDDLRIDGAIIAKNGRVGRYYYKAPSGNQNYCGEEAYRDTITLYGMIGTNERYGFSWSCGGIYCSGYANRNLIYDANLLFGPPPGFPLTSDEYETISWEEIH</sequence>
<evidence type="ECO:0000313" key="3">
    <source>
        <dbReference type="Proteomes" id="UP000231157"/>
    </source>
</evidence>
<dbReference type="AlphaFoldDB" id="A0A2H0USQ7"/>
<dbReference type="Proteomes" id="UP000231157">
    <property type="component" value="Unassembled WGS sequence"/>
</dbReference>
<accession>A0A2H0USQ7</accession>
<proteinExistence type="predicted"/>
<dbReference type="EMBL" id="PFAZ01000001">
    <property type="protein sequence ID" value="PIR89442.1"/>
    <property type="molecule type" value="Genomic_DNA"/>
</dbReference>